<evidence type="ECO:0000313" key="3">
    <source>
        <dbReference type="Proteomes" id="UP000238937"/>
    </source>
</evidence>
<dbReference type="Pfam" id="PF14339">
    <property type="entry name" value="DUF4394"/>
    <property type="match status" value="3"/>
</dbReference>
<accession>A0A2T1F7N3</accession>
<protein>
    <recommendedName>
        <fullName evidence="1">DUF4394 domain-containing protein</fullName>
    </recommendedName>
</protein>
<proteinExistence type="predicted"/>
<reference evidence="2 3" key="1">
    <citation type="submission" date="2018-03" db="EMBL/GenBank/DDBJ databases">
        <title>The ancient ancestry and fast evolution of plastids.</title>
        <authorList>
            <person name="Moore K.R."/>
            <person name="Magnabosco C."/>
            <person name="Momper L."/>
            <person name="Gold D.A."/>
            <person name="Bosak T."/>
            <person name="Fournier G.P."/>
        </authorList>
    </citation>
    <scope>NUCLEOTIDE SEQUENCE [LARGE SCALE GENOMIC DNA]</scope>
    <source>
        <strain evidence="2 3">CCALA 037</strain>
    </source>
</reference>
<dbReference type="Proteomes" id="UP000238937">
    <property type="component" value="Unassembled WGS sequence"/>
</dbReference>
<feature type="domain" description="DUF4394" evidence="1">
    <location>
        <begin position="2"/>
        <end position="199"/>
    </location>
</feature>
<name>A0A2T1F7N3_9CYAN</name>
<organism evidence="2 3">
    <name type="scientific">Chamaesiphon polymorphus CCALA 037</name>
    <dbReference type="NCBI Taxonomy" id="2107692"/>
    <lineage>
        <taxon>Bacteria</taxon>
        <taxon>Bacillati</taxon>
        <taxon>Cyanobacteriota</taxon>
        <taxon>Cyanophyceae</taxon>
        <taxon>Gomontiellales</taxon>
        <taxon>Chamaesiphonaceae</taxon>
        <taxon>Chamaesiphon</taxon>
    </lineage>
</organism>
<sequence>MTGIDGSLLGIDTRPANGLIYGITTANTIYTIDPNTGIATKVSTLSVPFTATSVSGFDFNPAADRLRLVGDNDQNFRINVDTGAVTVDSNLAFAAGDVNAGDNPNITAAAYTNSFAGTTATQLYNIDDLQDVLVLQNPPNNGTLTTVGNLGADFSSSSGFDIISPSLNNNAAFATSNGKLYSIDLATGSATNLGAIGAGSSQLFKGLVATATPDIDPISVNSQFLALTNDNKLISFNPSSPNRTTTTAIVGVDAPLLGIDTRPANGLVYGITTANTIYTINPNTGVATKVSTLSTPFTGTSVSGFDFNPAADRLRLVGDNDQNFRINVDTGAVTVDSNLAFATGDVNAGKNPTITAAAYTNSFAGTTSTQLYDIDAALDVLTLQNPPNNGTLTTIGNLGIDLDAVAGFDIISGSNGSNAAFAISNSILYSIDLLTGKATNSGAILSSSADTSKLRGLTAVSSSKIVNPIATNSRFLALSNANTLASFNPGNPRAVRSIAVTGLKSGEILLGIDTRPANGLIYGLTSASNLYTLDPNSGAASLVSTLSQPFTGTSVTGFDFNPVADRLRLLGDNDQSLRINVDTGAVTVDGNLAYATGDANFGANPAVSAAAYTNAIASPTSTQLFDIDTNLDVLTLQNPPNSGTLTTIGALGADFGSFSGFDIISTAEGTNAAFAVSNSTLYSIDLQTGAAANLGTIGSDGKTYQGLATVANANIAPTVVSVTPNNTESSAIYDITGANRVAVTLDNNPSVASSAAFDNFVGLYEVADSLGGIDANGDGIVELLPGDAAYARAAIANRVNNVNIRAGGNASNDTTPTNFGNVFLTGGKFYAPFVIANLGNLTPEEFLAQNPNNQAATKIDDRVAYFGIS</sequence>
<dbReference type="AlphaFoldDB" id="A0A2T1F7N3"/>
<dbReference type="EMBL" id="PVWO01000656">
    <property type="protein sequence ID" value="PSB40946.1"/>
    <property type="molecule type" value="Genomic_DNA"/>
</dbReference>
<dbReference type="SUPFAM" id="SSF50969">
    <property type="entry name" value="YVTN repeat-like/Quinoprotein amine dehydrogenase"/>
    <property type="match status" value="1"/>
</dbReference>
<evidence type="ECO:0000313" key="2">
    <source>
        <dbReference type="EMBL" id="PSB40946.1"/>
    </source>
</evidence>
<feature type="non-terminal residue" evidence="2">
    <location>
        <position position="869"/>
    </location>
</feature>
<gene>
    <name evidence="2" type="ORF">C7B77_27835</name>
</gene>
<comment type="caution">
    <text evidence="2">The sequence shown here is derived from an EMBL/GenBank/DDBJ whole genome shotgun (WGS) entry which is preliminary data.</text>
</comment>
<dbReference type="InterPro" id="IPR025507">
    <property type="entry name" value="DUF4394"/>
</dbReference>
<keyword evidence="3" id="KW-1185">Reference proteome</keyword>
<dbReference type="SUPFAM" id="SSF50993">
    <property type="entry name" value="Peptidase/esterase 'gauge' domain"/>
    <property type="match status" value="1"/>
</dbReference>
<feature type="domain" description="DUF4394" evidence="1">
    <location>
        <begin position="483"/>
        <end position="708"/>
    </location>
</feature>
<evidence type="ECO:0000259" key="1">
    <source>
        <dbReference type="Pfam" id="PF14339"/>
    </source>
</evidence>
<feature type="domain" description="DUF4394" evidence="1">
    <location>
        <begin position="233"/>
        <end position="447"/>
    </location>
</feature>
<dbReference type="InterPro" id="IPR011044">
    <property type="entry name" value="Quino_amine_DH_bsu"/>
</dbReference>
<dbReference type="SUPFAM" id="SSF63825">
    <property type="entry name" value="YWTD domain"/>
    <property type="match status" value="1"/>
</dbReference>